<dbReference type="SUPFAM" id="SSF56672">
    <property type="entry name" value="DNA/RNA polymerases"/>
    <property type="match status" value="1"/>
</dbReference>
<dbReference type="GO" id="GO:0006281">
    <property type="term" value="P:DNA repair"/>
    <property type="evidence" value="ECO:0007669"/>
    <property type="project" value="TreeGrafter"/>
</dbReference>
<accession>A0A554WRJ1</accession>
<dbReference type="RefSeq" id="WP_143894231.1">
    <property type="nucleotide sequence ID" value="NZ_VJND01000004.1"/>
</dbReference>
<dbReference type="Proteomes" id="UP000320225">
    <property type="component" value="Unassembled WGS sequence"/>
</dbReference>
<evidence type="ECO:0000313" key="2">
    <source>
        <dbReference type="EMBL" id="TSE26183.1"/>
    </source>
</evidence>
<gene>
    <name evidence="2" type="ORF">Tsedi_00998</name>
</gene>
<keyword evidence="3" id="KW-1185">Reference proteome</keyword>
<dbReference type="InterPro" id="IPR043502">
    <property type="entry name" value="DNA/RNA_pol_sf"/>
</dbReference>
<organism evidence="2 3">
    <name type="scientific">Tepidimonas sediminis</name>
    <dbReference type="NCBI Taxonomy" id="2588941"/>
    <lineage>
        <taxon>Bacteria</taxon>
        <taxon>Pseudomonadati</taxon>
        <taxon>Pseudomonadota</taxon>
        <taxon>Betaproteobacteria</taxon>
        <taxon>Burkholderiales</taxon>
        <taxon>Tepidimonas</taxon>
    </lineage>
</organism>
<dbReference type="PANTHER" id="PTHR35369">
    <property type="entry name" value="BLR3025 PROTEIN-RELATED"/>
    <property type="match status" value="1"/>
</dbReference>
<evidence type="ECO:0008006" key="4">
    <source>
        <dbReference type="Google" id="ProtNLM"/>
    </source>
</evidence>
<dbReference type="PANTHER" id="PTHR35369:SF2">
    <property type="entry name" value="BLR3025 PROTEIN"/>
    <property type="match status" value="1"/>
</dbReference>
<comment type="caution">
    <text evidence="2">The sequence shown here is derived from an EMBL/GenBank/DDBJ whole genome shotgun (WGS) entry which is preliminary data.</text>
</comment>
<dbReference type="OrthoDB" id="625722at2"/>
<evidence type="ECO:0000256" key="1">
    <source>
        <dbReference type="ARBA" id="ARBA00022763"/>
    </source>
</evidence>
<protein>
    <recommendedName>
        <fullName evidence="4">DNA polymerase Y family protein</fullName>
    </recommendedName>
</protein>
<name>A0A554WRJ1_9BURK</name>
<dbReference type="InterPro" id="IPR050356">
    <property type="entry name" value="SulA_CellDiv_inhibitor"/>
</dbReference>
<reference evidence="2 3" key="1">
    <citation type="submission" date="2019-07" db="EMBL/GenBank/DDBJ databases">
        <title>Tepidimonas sediminis YIM 72259 draft genome.</title>
        <authorList>
            <person name="Da Costa M.S."/>
            <person name="Froufe H.J.C."/>
            <person name="Egas C."/>
            <person name="Albuquerque L."/>
        </authorList>
    </citation>
    <scope>NUCLEOTIDE SEQUENCE [LARGE SCALE GENOMIC DNA]</scope>
    <source>
        <strain evidence="2 3">YIM 72259</strain>
    </source>
</reference>
<evidence type="ECO:0000313" key="3">
    <source>
        <dbReference type="Proteomes" id="UP000320225"/>
    </source>
</evidence>
<dbReference type="EMBL" id="VJND01000004">
    <property type="protein sequence ID" value="TSE26183.1"/>
    <property type="molecule type" value="Genomic_DNA"/>
</dbReference>
<dbReference type="AlphaFoldDB" id="A0A554WRJ1"/>
<sequence length="429" mass="45939">MSAHPASPHDEAAAAALWVACLPSRPQPAPVAAALAAFAPTVATLEDGWVAELTRTQRLFGGRGALLRRLLERLRALGWARLGAAPTPLAALALARSTPAAGGLRHALPPRWPAALDALPAATLGAAARHATTLQALGLRTLGALRALAAELAPRTEPALPLALRQCYGEAALPLVPWQPPAAWQRTLELPAPATDASALAFAAQRLLGDLLAWLRTRQLGVLRWALDWSDHEPGLLLTHREPVQDGARLQRLLHERLARLTLPRAVQRLTLRTLLLAPWQPTADSLLAGAGAAPASAVGWDAVLERLTARLGPARVRRPGLYAVWHPHQASVWEPAADTVVAAAPELAPDAAWQPPWWLPQARPLATDARGRPLHDGRPLRRLHGPLRLRHSADGTAQRACIALDPHGQPWWLEHSAGGRWLAVGVYA</sequence>
<proteinExistence type="predicted"/>
<keyword evidence="1" id="KW-0227">DNA damage</keyword>